<gene>
    <name evidence="1" type="ORF">OWV82_013991</name>
</gene>
<evidence type="ECO:0000313" key="2">
    <source>
        <dbReference type="Proteomes" id="UP001164539"/>
    </source>
</evidence>
<comment type="caution">
    <text evidence="1">The sequence shown here is derived from an EMBL/GenBank/DDBJ whole genome shotgun (WGS) entry which is preliminary data.</text>
</comment>
<dbReference type="EMBL" id="CM051400">
    <property type="protein sequence ID" value="KAJ4715660.1"/>
    <property type="molecule type" value="Genomic_DNA"/>
</dbReference>
<dbReference type="Proteomes" id="UP001164539">
    <property type="component" value="Chromosome 7"/>
</dbReference>
<organism evidence="1 2">
    <name type="scientific">Melia azedarach</name>
    <name type="common">Chinaberry tree</name>
    <dbReference type="NCBI Taxonomy" id="155640"/>
    <lineage>
        <taxon>Eukaryota</taxon>
        <taxon>Viridiplantae</taxon>
        <taxon>Streptophyta</taxon>
        <taxon>Embryophyta</taxon>
        <taxon>Tracheophyta</taxon>
        <taxon>Spermatophyta</taxon>
        <taxon>Magnoliopsida</taxon>
        <taxon>eudicotyledons</taxon>
        <taxon>Gunneridae</taxon>
        <taxon>Pentapetalae</taxon>
        <taxon>rosids</taxon>
        <taxon>malvids</taxon>
        <taxon>Sapindales</taxon>
        <taxon>Meliaceae</taxon>
        <taxon>Melia</taxon>
    </lineage>
</organism>
<keyword evidence="2" id="KW-1185">Reference proteome</keyword>
<protein>
    <submittedName>
        <fullName evidence="1">ABC transporter G family member</fullName>
    </submittedName>
</protein>
<name>A0ACC1XW32_MELAZ</name>
<sequence length="634" mass="70952">METRINQSLEEQSSSEQSLQNVEDMLKKVNFPVTIKFEDVVHKIKPQSSGKYCYYSLKKNTKSKEKTILKGVSGVVSPGEILAILGPSGCGKTTLLTALGGRMNSRDTTGTITYNNKPFSATVKRTTGFVSQTNAFYPHLTVSETLIFTALLRLPNSLTKREKIVHAEAVISQLGLSKCKNIVIGGRFVKGLSGGERKRISIGQELLINPSLLFLDEPTSGLDSTMAKKILMCLSKLAEGKRTVLMTIHQPASCLFYMFDKILLLSEGNTVYFGKGEDVMNYFGSIGFVPSVAMNPSDFLLDLANGVASGDPKEDREAVKQTLISAYKTNLSEKLKAEFQEMENQSLTSDNSKHKQQKTSKWSTTWWQHFLVLLRRDLKERRHDAFSGLKIGQILFLSIITGLIWWQSNTANLEDQVGLLFFYSRQAGFFPLFSALHTFPLERMMLEKERSSGMYRLSSYLIAKTAADFLLELVLPTVFVIITYFMGGLKPTPTNFFSTLSATLYTAIVAQSLGLAIGALVLNQRQAGTIASTLMLTFLLTGGFFVENIPRFISWLEYLSFTNYSYKLLLLSQYKPNETYNCGKTETCLVGDFPRIKFVGLNHEVLSVFVMFIMFVGFRVVTYFGLRRVGVSHK</sequence>
<proteinExistence type="predicted"/>
<evidence type="ECO:0000313" key="1">
    <source>
        <dbReference type="EMBL" id="KAJ4715660.1"/>
    </source>
</evidence>
<accession>A0ACC1XW32</accession>
<reference evidence="1 2" key="1">
    <citation type="journal article" date="2023" name="Science">
        <title>Complex scaffold remodeling in plant triterpene biosynthesis.</title>
        <authorList>
            <person name="De La Pena R."/>
            <person name="Hodgson H."/>
            <person name="Liu J.C."/>
            <person name="Stephenson M.J."/>
            <person name="Martin A.C."/>
            <person name="Owen C."/>
            <person name="Harkess A."/>
            <person name="Leebens-Mack J."/>
            <person name="Jimenez L.E."/>
            <person name="Osbourn A."/>
            <person name="Sattely E.S."/>
        </authorList>
    </citation>
    <scope>NUCLEOTIDE SEQUENCE [LARGE SCALE GENOMIC DNA]</scope>
    <source>
        <strain evidence="2">cv. JPN11</strain>
        <tissue evidence="1">Leaf</tissue>
    </source>
</reference>